<organism evidence="1 2">
    <name type="scientific">Streptomyces achmelvichensis</name>
    <dbReference type="NCBI Taxonomy" id="3134111"/>
    <lineage>
        <taxon>Bacteria</taxon>
        <taxon>Bacillati</taxon>
        <taxon>Actinomycetota</taxon>
        <taxon>Actinomycetes</taxon>
        <taxon>Kitasatosporales</taxon>
        <taxon>Streptomycetaceae</taxon>
        <taxon>Streptomyces</taxon>
    </lineage>
</organism>
<proteinExistence type="predicted"/>
<gene>
    <name evidence="1" type="ORF">WKI67_00320</name>
</gene>
<reference evidence="1" key="1">
    <citation type="submission" date="2024-03" db="EMBL/GenBank/DDBJ databases">
        <title>Novel Streptomyces species of biotechnological and ecological value are a feature of Machair soil.</title>
        <authorList>
            <person name="Prole J.R."/>
            <person name="Goodfellow M."/>
            <person name="Allenby N."/>
            <person name="Ward A.C."/>
        </authorList>
    </citation>
    <scope>NUCLEOTIDE SEQUENCE</scope>
    <source>
        <strain evidence="1">MS2.AVA.5</strain>
    </source>
</reference>
<keyword evidence="2" id="KW-1185">Reference proteome</keyword>
<dbReference type="Proteomes" id="UP001377168">
    <property type="component" value="Unassembled WGS sequence"/>
</dbReference>
<dbReference type="EMBL" id="JBBKAJ010000002">
    <property type="protein sequence ID" value="MEJ8631949.1"/>
    <property type="molecule type" value="Genomic_DNA"/>
</dbReference>
<accession>A0ACC6PKJ4</accession>
<evidence type="ECO:0000313" key="1">
    <source>
        <dbReference type="EMBL" id="MEJ8631949.1"/>
    </source>
</evidence>
<evidence type="ECO:0000313" key="2">
    <source>
        <dbReference type="Proteomes" id="UP001377168"/>
    </source>
</evidence>
<name>A0ACC6PKJ4_9ACTN</name>
<comment type="caution">
    <text evidence="1">The sequence shown here is derived from an EMBL/GenBank/DDBJ whole genome shotgun (WGS) entry which is preliminary data.</text>
</comment>
<sequence>MTRLKPGRDTDNGLLPGGIRFGVSPGMVKHEGTQSVLGGEGVREEHGPDLNLVRFIKDGSIIHTDTGE</sequence>
<protein>
    <submittedName>
        <fullName evidence="1">Uncharacterized protein</fullName>
    </submittedName>
</protein>